<dbReference type="KEGG" id="rcu:8271779"/>
<comment type="similarity">
    <text evidence="1">Belongs to the ATP-dependent AMP-binding enzyme family.</text>
</comment>
<keyword evidence="2 5" id="KW-0436">Ligase</keyword>
<dbReference type="PANTHER" id="PTHR24096:SF160">
    <property type="entry name" value="4-COUMARATE--COA LIGASE-LIKE 9"/>
    <property type="match status" value="1"/>
</dbReference>
<dbReference type="OrthoDB" id="10253869at2759"/>
<dbReference type="PROSITE" id="PS00455">
    <property type="entry name" value="AMP_BINDING"/>
    <property type="match status" value="1"/>
</dbReference>
<dbReference type="Gene3D" id="3.40.50.12780">
    <property type="entry name" value="N-terminal domain of ligase-like"/>
    <property type="match status" value="1"/>
</dbReference>
<feature type="domain" description="AMP-binding enzyme C-terminal" evidence="4">
    <location>
        <begin position="447"/>
        <end position="522"/>
    </location>
</feature>
<dbReference type="Pfam" id="PF13193">
    <property type="entry name" value="AMP-binding_C"/>
    <property type="match status" value="1"/>
</dbReference>
<dbReference type="AlphaFoldDB" id="B9RBM4"/>
<dbReference type="SUPFAM" id="SSF56801">
    <property type="entry name" value="Acetyl-CoA synthetase-like"/>
    <property type="match status" value="1"/>
</dbReference>
<dbReference type="InterPro" id="IPR000873">
    <property type="entry name" value="AMP-dep_synth/lig_dom"/>
</dbReference>
<dbReference type="InterPro" id="IPR020845">
    <property type="entry name" value="AMP-binding_CS"/>
</dbReference>
<name>B9RBM4_RICCO</name>
<feature type="domain" description="AMP-dependent synthetase/ligase" evidence="3">
    <location>
        <begin position="55"/>
        <end position="395"/>
    </location>
</feature>
<evidence type="ECO:0000313" key="5">
    <source>
        <dbReference type="EMBL" id="EEF50945.1"/>
    </source>
</evidence>
<dbReference type="GO" id="GO:0016405">
    <property type="term" value="F:CoA-ligase activity"/>
    <property type="evidence" value="ECO:0000318"/>
    <property type="project" value="GO_Central"/>
</dbReference>
<dbReference type="CDD" id="cd05904">
    <property type="entry name" value="4CL"/>
    <property type="match status" value="1"/>
</dbReference>
<dbReference type="FunFam" id="3.30.300.30:FF:000007">
    <property type="entry name" value="4-coumarate--CoA ligase 2"/>
    <property type="match status" value="1"/>
</dbReference>
<dbReference type="Proteomes" id="UP000008311">
    <property type="component" value="Unassembled WGS sequence"/>
</dbReference>
<dbReference type="EC" id="1.13.12.7" evidence="5"/>
<reference evidence="6" key="1">
    <citation type="journal article" date="2010" name="Nat. Biotechnol.">
        <title>Draft genome sequence of the oilseed species Ricinus communis.</title>
        <authorList>
            <person name="Chan A.P."/>
            <person name="Crabtree J."/>
            <person name="Zhao Q."/>
            <person name="Lorenzi H."/>
            <person name="Orvis J."/>
            <person name="Puiu D."/>
            <person name="Melake-Berhan A."/>
            <person name="Jones K.M."/>
            <person name="Redman J."/>
            <person name="Chen G."/>
            <person name="Cahoon E.B."/>
            <person name="Gedil M."/>
            <person name="Stanke M."/>
            <person name="Haas B.J."/>
            <person name="Wortman J.R."/>
            <person name="Fraser-Liggett C.M."/>
            <person name="Ravel J."/>
            <person name="Rabinowicz P.D."/>
        </authorList>
    </citation>
    <scope>NUCLEOTIDE SEQUENCE [LARGE SCALE GENOMIC DNA]</scope>
    <source>
        <strain evidence="6">cv. Hale</strain>
    </source>
</reference>
<evidence type="ECO:0000259" key="3">
    <source>
        <dbReference type="Pfam" id="PF00501"/>
    </source>
</evidence>
<dbReference type="OMA" id="THHTIIS"/>
<dbReference type="InterPro" id="IPR045851">
    <property type="entry name" value="AMP-bd_C_sf"/>
</dbReference>
<dbReference type="EMBL" id="EQ973774">
    <property type="protein sequence ID" value="EEF50945.1"/>
    <property type="molecule type" value="Genomic_DNA"/>
</dbReference>
<evidence type="ECO:0000259" key="4">
    <source>
        <dbReference type="Pfam" id="PF13193"/>
    </source>
</evidence>
<evidence type="ECO:0000256" key="2">
    <source>
        <dbReference type="ARBA" id="ARBA00022598"/>
    </source>
</evidence>
<dbReference type="Pfam" id="PF00501">
    <property type="entry name" value="AMP-binding"/>
    <property type="match status" value="1"/>
</dbReference>
<sequence>MDQTTSASVDPKSGFNRITKIFHSLRPTVDLPSEDASISVADYALSSSPDFGSLALIDSSSGHGISYSDFYLFTKSLTCYLHNVIKLSKNDVAFVLCPKSTKIPILYFSLLSLGVIISPSNPLNTELEISRQISLSKPVIAFATSSTAHKIPKLNHKTILLDSPEFNSILTTSCPTHELDKVTVRQSDLAGIFYSSGTTGKVKAVMLTHRNLTAVVGGYLALKQEKAVTLNPVPYFHVYGFFYSLKSVALREVVVVMEKFELKKMLRAVQEFRVTQLAVAPPIVVQMVKDGLTDCYDLRSLQAVGCGAAPLGRDVIAAFKARFPTVELWQGYGLTESSGVCSRATGPGESHCWGSVGRLTAYCKVKIVNPDTMVALLPGKQGELWIKGPTIMKGYVGDPEATSAALTSDGWLRTGDLCYIDEEGFVFIVDRLKELIKYKGYQVAPAELEQLLLSHPEIADAAVIPYPNEEAGQIPIAFIVKQPQSSLNEKDIMDFVAKQVAPYKKIRRVAFVNSIPKSPSGKILRKDLRDMILPAFASRM</sequence>
<protein>
    <submittedName>
        <fullName evidence="5">AMP dependent CoA ligase, putative</fullName>
        <ecNumber evidence="5">1.13.12.7</ecNumber>
    </submittedName>
</protein>
<dbReference type="eggNOG" id="KOG1176">
    <property type="taxonomic scope" value="Eukaryota"/>
</dbReference>
<dbReference type="Gene3D" id="3.30.300.30">
    <property type="match status" value="1"/>
</dbReference>
<accession>B9RBM4</accession>
<organism evidence="5 6">
    <name type="scientific">Ricinus communis</name>
    <name type="common">Castor bean</name>
    <dbReference type="NCBI Taxonomy" id="3988"/>
    <lineage>
        <taxon>Eukaryota</taxon>
        <taxon>Viridiplantae</taxon>
        <taxon>Streptophyta</taxon>
        <taxon>Embryophyta</taxon>
        <taxon>Tracheophyta</taxon>
        <taxon>Spermatophyta</taxon>
        <taxon>Magnoliopsida</taxon>
        <taxon>eudicotyledons</taxon>
        <taxon>Gunneridae</taxon>
        <taxon>Pentapetalae</taxon>
        <taxon>rosids</taxon>
        <taxon>fabids</taxon>
        <taxon>Malpighiales</taxon>
        <taxon>Euphorbiaceae</taxon>
        <taxon>Acalyphoideae</taxon>
        <taxon>Acalypheae</taxon>
        <taxon>Ricinus</taxon>
    </lineage>
</organism>
<dbReference type="InParanoid" id="B9RBM4"/>
<dbReference type="InterPro" id="IPR042099">
    <property type="entry name" value="ANL_N_sf"/>
</dbReference>
<dbReference type="InterPro" id="IPR025110">
    <property type="entry name" value="AMP-bd_C"/>
</dbReference>
<dbReference type="GO" id="GO:0016491">
    <property type="term" value="F:oxidoreductase activity"/>
    <property type="evidence" value="ECO:0007669"/>
    <property type="project" value="UniProtKB-KW"/>
</dbReference>
<dbReference type="STRING" id="3988.B9RBM4"/>
<keyword evidence="5" id="KW-0560">Oxidoreductase</keyword>
<evidence type="ECO:0000313" key="6">
    <source>
        <dbReference type="Proteomes" id="UP000008311"/>
    </source>
</evidence>
<keyword evidence="6" id="KW-1185">Reference proteome</keyword>
<evidence type="ECO:0000256" key="1">
    <source>
        <dbReference type="ARBA" id="ARBA00006432"/>
    </source>
</evidence>
<proteinExistence type="inferred from homology"/>
<dbReference type="PANTHER" id="PTHR24096">
    <property type="entry name" value="LONG-CHAIN-FATTY-ACID--COA LIGASE"/>
    <property type="match status" value="1"/>
</dbReference>
<gene>
    <name evidence="5" type="ORF">RCOM_1678580</name>
</gene>